<evidence type="ECO:0000256" key="7">
    <source>
        <dbReference type="ARBA" id="ARBA00022801"/>
    </source>
</evidence>
<feature type="active site" evidence="13">
    <location>
        <position position="366"/>
    </location>
</feature>
<evidence type="ECO:0000256" key="4">
    <source>
        <dbReference type="ARBA" id="ARBA00007786"/>
    </source>
</evidence>
<dbReference type="UniPathway" id="UPA00545">
    <property type="reaction ID" value="UER00823"/>
</dbReference>
<evidence type="ECO:0000256" key="9">
    <source>
        <dbReference type="ARBA" id="ARBA00023157"/>
    </source>
</evidence>
<keyword evidence="6" id="KW-0964">Secreted</keyword>
<gene>
    <name evidence="17" type="ORF">DEO72_LG9g2325</name>
</gene>
<keyword evidence="14" id="KW-1133">Transmembrane helix</keyword>
<dbReference type="SMART" id="SM00856">
    <property type="entry name" value="PMEI"/>
    <property type="match status" value="2"/>
</dbReference>
<dbReference type="AlphaFoldDB" id="A0A4D6N0N3"/>
<dbReference type="CDD" id="cd15798">
    <property type="entry name" value="PMEI-like_3"/>
    <property type="match status" value="2"/>
</dbReference>
<dbReference type="SUPFAM" id="SSF101148">
    <property type="entry name" value="Plant invertase/pectin methylesterase inhibitor"/>
    <property type="match status" value="2"/>
</dbReference>
<evidence type="ECO:0000313" key="18">
    <source>
        <dbReference type="Proteomes" id="UP000501690"/>
    </source>
</evidence>
<evidence type="ECO:0000256" key="12">
    <source>
        <dbReference type="ARBA" id="ARBA00057335"/>
    </source>
</evidence>
<sequence length="1132" mass="126556">MATKMKTWTTLYTLVFLFIIFLSSSHVAFSFSDTTCNTTPYPAFCKTTLPPQYLSTHDQFRFLLHQSLSTTKTIAALVSSYLTNHYAIPSSTLHALEDCFNLSQLNIDFLSTVLQAIQNNVNGFQVYDLHTLLSAILTNQQTCFNGFNEVTSCPVVTGALSSPLSDAIKLYTISLALFTRGWVSDATEGSTTVETITNRKLLQTSVDNVEVRQKVVVNPDGSGDFTTINDAVAAAPENSGTNNGYHVIYVVAGIYNEYVFIPKSKQNLMLVGDGINRTVLTGDRSVVDGWTTFQSATFAVVGKGFVAMNITFRNTAGSSKHQAVAVRNGADMSTFYYCSFEGYQDTLYVHSLRQFYKRCDIYGTVDFIFGNAATVFQDCNMYPRLPMLNQFNAITAQGRTDPNQNTGISIQNCCIIGASELGDATSNYNGIQTYLGRPWKEYSRTVYIESFMDGLIDPKGWTEWSGDFALSTLYYAEFANWGPGSNTSNRVTWEGYHLMDQKDALDFTVQKFIQEMHTPKGFDGRLPQPEQALSLHFSARLFPLHNTRRNQNIEEKKSSDKVYKRNIALICITTIFLVALIIGIAFSVNVETDSSHSERPQKDRVVSSVKAVRILCKPTMYQKECEKSLIKDAGNITDSRELIKIAFNVTMKRIGKGLKKIDTMRKNESDPRTKMAFGTCTQLLNLSTGEFNRAIEKMGKFDLNNLNNILTSLKVWLSGAITYQETCLDGFNNATTHSGSKMRSLLTTSMHLSSNALAIISALASTVEITEAGSRNLSEGGEHVFGHGEVVPSWVVDDDDDDGFRRLLLQNPHKLKANAVVAKDGSEKFTTIGQALKMVPKKNKRPFVIHIRGGVYHEYVEVPKFMTRVVFVGDGPNRTRITGKRNFVDGTVTYRTATVAIHGDYFVAINIGFENSAGPQKHQAVAIRVQADRSIFYKCWIDGYENTLYALAMRQFYRECRISGTVDFVFGDAVAVFQKCIFVVKKPLKNQELIVTSQGRKEKQQPTGIVIQGSIIVGNGRVKFDNKAYLARPQKSYSRTIFMNTYMEDIIEPEGYLARQGRHGPSGMNTCFYSEYNNSGPGSDKSKRVKWRGIKTLNAKSATEYSPLNFFHGDQWVRVTKIPYYPNILPKL</sequence>
<dbReference type="InterPro" id="IPR011050">
    <property type="entry name" value="Pectin_lyase_fold/virulence"/>
</dbReference>
<keyword evidence="6" id="KW-0134">Cell wall</keyword>
<evidence type="ECO:0000256" key="11">
    <source>
        <dbReference type="ARBA" id="ARBA00047928"/>
    </source>
</evidence>
<keyword evidence="14" id="KW-0472">Membrane</keyword>
<evidence type="ECO:0000259" key="16">
    <source>
        <dbReference type="SMART" id="SM00856"/>
    </source>
</evidence>
<evidence type="ECO:0000256" key="13">
    <source>
        <dbReference type="PROSITE-ProRule" id="PRU10040"/>
    </source>
</evidence>
<comment type="pathway">
    <text evidence="2">Glycan metabolism; pectin degradation; 2-dehydro-3-deoxy-D-gluconate from pectin: step 1/5.</text>
</comment>
<evidence type="ECO:0000313" key="17">
    <source>
        <dbReference type="EMBL" id="QCE07306.1"/>
    </source>
</evidence>
<dbReference type="Pfam" id="PF01095">
    <property type="entry name" value="Pectinesterase"/>
    <property type="match status" value="2"/>
</dbReference>
<dbReference type="InterPro" id="IPR033131">
    <property type="entry name" value="Pectinesterase_Asp_AS"/>
</dbReference>
<proteinExistence type="inferred from homology"/>
<feature type="domain" description="Pectinesterase inhibitor" evidence="16">
    <location>
        <begin position="27"/>
        <end position="177"/>
    </location>
</feature>
<feature type="transmembrane region" description="Helical" evidence="14">
    <location>
        <begin position="567"/>
        <end position="590"/>
    </location>
</feature>
<comment type="similarity">
    <text evidence="4">In the C-terminal section; belongs to the pectinesterase family.</text>
</comment>
<dbReference type="Proteomes" id="UP000501690">
    <property type="component" value="Linkage Group LG9"/>
</dbReference>
<dbReference type="GO" id="GO:0004857">
    <property type="term" value="F:enzyme inhibitor activity"/>
    <property type="evidence" value="ECO:0007669"/>
    <property type="project" value="InterPro"/>
</dbReference>
<name>A0A4D6N0N3_VIGUN</name>
<dbReference type="Gene3D" id="1.20.140.40">
    <property type="entry name" value="Invertase/pectin methylesterase inhibitor family protein"/>
    <property type="match status" value="2"/>
</dbReference>
<dbReference type="InterPro" id="IPR006501">
    <property type="entry name" value="Pectinesterase_inhib_dom"/>
</dbReference>
<comment type="subcellular location">
    <subcellularLocation>
        <location evidence="1">Secreted</location>
        <location evidence="1">Cell wall</location>
    </subcellularLocation>
</comment>
<dbReference type="InterPro" id="IPR000070">
    <property type="entry name" value="Pectinesterase_cat"/>
</dbReference>
<evidence type="ECO:0000256" key="15">
    <source>
        <dbReference type="SAM" id="SignalP"/>
    </source>
</evidence>
<dbReference type="SUPFAM" id="SSF51126">
    <property type="entry name" value="Pectin lyase-like"/>
    <property type="match status" value="2"/>
</dbReference>
<dbReference type="Gene3D" id="2.160.20.10">
    <property type="entry name" value="Single-stranded right-handed beta-helix, Pectin lyase-like"/>
    <property type="match status" value="2"/>
</dbReference>
<evidence type="ECO:0000256" key="1">
    <source>
        <dbReference type="ARBA" id="ARBA00004191"/>
    </source>
</evidence>
<keyword evidence="14" id="KW-0812">Transmembrane</keyword>
<dbReference type="EC" id="3.1.1.11" evidence="5"/>
<feature type="active site" evidence="13">
    <location>
        <position position="967"/>
    </location>
</feature>
<reference evidence="17 18" key="1">
    <citation type="submission" date="2019-04" db="EMBL/GenBank/DDBJ databases">
        <title>An improved genome assembly and genetic linkage map for asparagus bean, Vigna unguiculata ssp. sesquipedialis.</title>
        <authorList>
            <person name="Xia Q."/>
            <person name="Zhang R."/>
            <person name="Dong Y."/>
        </authorList>
    </citation>
    <scope>NUCLEOTIDE SEQUENCE [LARGE SCALE GENOMIC DNA]</scope>
    <source>
        <tissue evidence="17">Leaf</tissue>
    </source>
</reference>
<protein>
    <recommendedName>
        <fullName evidence="5">pectinesterase</fullName>
        <ecNumber evidence="5">3.1.1.11</ecNumber>
    </recommendedName>
</protein>
<evidence type="ECO:0000256" key="8">
    <source>
        <dbReference type="ARBA" id="ARBA00023085"/>
    </source>
</evidence>
<dbReference type="GO" id="GO:0045490">
    <property type="term" value="P:pectin catabolic process"/>
    <property type="evidence" value="ECO:0007669"/>
    <property type="project" value="UniProtKB-UniPathway"/>
</dbReference>
<dbReference type="PANTHER" id="PTHR31707">
    <property type="entry name" value="PECTINESTERASE"/>
    <property type="match status" value="1"/>
</dbReference>
<organism evidence="17 18">
    <name type="scientific">Vigna unguiculata</name>
    <name type="common">Cowpea</name>
    <dbReference type="NCBI Taxonomy" id="3917"/>
    <lineage>
        <taxon>Eukaryota</taxon>
        <taxon>Viridiplantae</taxon>
        <taxon>Streptophyta</taxon>
        <taxon>Embryophyta</taxon>
        <taxon>Tracheophyta</taxon>
        <taxon>Spermatophyta</taxon>
        <taxon>Magnoliopsida</taxon>
        <taxon>eudicotyledons</taxon>
        <taxon>Gunneridae</taxon>
        <taxon>Pentapetalae</taxon>
        <taxon>rosids</taxon>
        <taxon>fabids</taxon>
        <taxon>Fabales</taxon>
        <taxon>Fabaceae</taxon>
        <taxon>Papilionoideae</taxon>
        <taxon>50 kb inversion clade</taxon>
        <taxon>NPAAA clade</taxon>
        <taxon>indigoferoid/millettioid clade</taxon>
        <taxon>Phaseoleae</taxon>
        <taxon>Vigna</taxon>
    </lineage>
</organism>
<accession>A0A4D6N0N3</accession>
<dbReference type="PROSITE" id="PS00503">
    <property type="entry name" value="PECTINESTERASE_2"/>
    <property type="match status" value="2"/>
</dbReference>
<feature type="signal peptide" evidence="15">
    <location>
        <begin position="1"/>
        <end position="30"/>
    </location>
</feature>
<dbReference type="EMBL" id="CP039353">
    <property type="protein sequence ID" value="QCE07306.1"/>
    <property type="molecule type" value="Genomic_DNA"/>
</dbReference>
<feature type="chain" id="PRO_5020040928" description="pectinesterase" evidence="15">
    <location>
        <begin position="31"/>
        <end position="1132"/>
    </location>
</feature>
<dbReference type="InterPro" id="IPR012334">
    <property type="entry name" value="Pectin_lyas_fold"/>
</dbReference>
<evidence type="ECO:0000256" key="6">
    <source>
        <dbReference type="ARBA" id="ARBA00022512"/>
    </source>
</evidence>
<keyword evidence="9" id="KW-1015">Disulfide bond</keyword>
<dbReference type="FunFam" id="2.160.20.10:FF:000001">
    <property type="entry name" value="Pectinesterase"/>
    <property type="match status" value="2"/>
</dbReference>
<dbReference type="InterPro" id="IPR035513">
    <property type="entry name" value="Invertase/methylesterase_inhib"/>
</dbReference>
<keyword evidence="10" id="KW-0325">Glycoprotein</keyword>
<dbReference type="NCBIfam" id="TIGR01614">
    <property type="entry name" value="PME_inhib"/>
    <property type="match status" value="2"/>
</dbReference>
<dbReference type="GO" id="GO:0042545">
    <property type="term" value="P:cell wall modification"/>
    <property type="evidence" value="ECO:0007669"/>
    <property type="project" value="InterPro"/>
</dbReference>
<evidence type="ECO:0000256" key="3">
    <source>
        <dbReference type="ARBA" id="ARBA00006027"/>
    </source>
</evidence>
<keyword evidence="15" id="KW-0732">Signal</keyword>
<evidence type="ECO:0000256" key="14">
    <source>
        <dbReference type="SAM" id="Phobius"/>
    </source>
</evidence>
<feature type="domain" description="Pectinesterase inhibitor" evidence="16">
    <location>
        <begin position="607"/>
        <end position="759"/>
    </location>
</feature>
<keyword evidence="18" id="KW-1185">Reference proteome</keyword>
<dbReference type="GO" id="GO:0030599">
    <property type="term" value="F:pectinesterase activity"/>
    <property type="evidence" value="ECO:0007669"/>
    <property type="project" value="UniProtKB-EC"/>
</dbReference>
<evidence type="ECO:0000256" key="10">
    <source>
        <dbReference type="ARBA" id="ARBA00023180"/>
    </source>
</evidence>
<dbReference type="FunFam" id="1.20.140.40:FF:000001">
    <property type="entry name" value="Pectinesterase"/>
    <property type="match status" value="1"/>
</dbReference>
<comment type="function">
    <text evidence="12">Acts in the modification of cell walls via demethylesterification of cell wall pectin.</text>
</comment>
<evidence type="ECO:0000256" key="2">
    <source>
        <dbReference type="ARBA" id="ARBA00005184"/>
    </source>
</evidence>
<keyword evidence="8" id="KW-0063">Aspartyl esterase</keyword>
<dbReference type="Pfam" id="PF04043">
    <property type="entry name" value="PMEI"/>
    <property type="match status" value="2"/>
</dbReference>
<evidence type="ECO:0000256" key="5">
    <source>
        <dbReference type="ARBA" id="ARBA00013229"/>
    </source>
</evidence>
<comment type="catalytic activity">
    <reaction evidence="11">
        <text>[(1-&gt;4)-alpha-D-galacturonosyl methyl ester](n) + n H2O = [(1-&gt;4)-alpha-D-galacturonosyl](n) + n methanol + n H(+)</text>
        <dbReference type="Rhea" id="RHEA:22380"/>
        <dbReference type="Rhea" id="RHEA-COMP:14570"/>
        <dbReference type="Rhea" id="RHEA-COMP:14573"/>
        <dbReference type="ChEBI" id="CHEBI:15377"/>
        <dbReference type="ChEBI" id="CHEBI:15378"/>
        <dbReference type="ChEBI" id="CHEBI:17790"/>
        <dbReference type="ChEBI" id="CHEBI:140522"/>
        <dbReference type="ChEBI" id="CHEBI:140523"/>
        <dbReference type="EC" id="3.1.1.11"/>
    </reaction>
</comment>
<keyword evidence="7" id="KW-0378">Hydrolase</keyword>
<comment type="similarity">
    <text evidence="3">In the N-terminal section; belongs to the PMEI family.</text>
</comment>